<gene>
    <name evidence="1" type="ORF">DPEC_G00267580</name>
</gene>
<reference evidence="1" key="1">
    <citation type="submission" date="2021-05" db="EMBL/GenBank/DDBJ databases">
        <authorList>
            <person name="Pan Q."/>
            <person name="Jouanno E."/>
            <person name="Zahm M."/>
            <person name="Klopp C."/>
            <person name="Cabau C."/>
            <person name="Louis A."/>
            <person name="Berthelot C."/>
            <person name="Parey E."/>
            <person name="Roest Crollius H."/>
            <person name="Montfort J."/>
            <person name="Robinson-Rechavi M."/>
            <person name="Bouchez O."/>
            <person name="Lampietro C."/>
            <person name="Lopez Roques C."/>
            <person name="Donnadieu C."/>
            <person name="Postlethwait J."/>
            <person name="Bobe J."/>
            <person name="Dillon D."/>
            <person name="Chandos A."/>
            <person name="von Hippel F."/>
            <person name="Guiguen Y."/>
        </authorList>
    </citation>
    <scope>NUCLEOTIDE SEQUENCE</scope>
    <source>
        <strain evidence="1">YG-Jan2019</strain>
    </source>
</reference>
<organism evidence="1 2">
    <name type="scientific">Dallia pectoralis</name>
    <name type="common">Alaska blackfish</name>
    <dbReference type="NCBI Taxonomy" id="75939"/>
    <lineage>
        <taxon>Eukaryota</taxon>
        <taxon>Metazoa</taxon>
        <taxon>Chordata</taxon>
        <taxon>Craniata</taxon>
        <taxon>Vertebrata</taxon>
        <taxon>Euteleostomi</taxon>
        <taxon>Actinopterygii</taxon>
        <taxon>Neopterygii</taxon>
        <taxon>Teleostei</taxon>
        <taxon>Protacanthopterygii</taxon>
        <taxon>Esociformes</taxon>
        <taxon>Umbridae</taxon>
        <taxon>Dallia</taxon>
    </lineage>
</organism>
<accession>A0ACC2FNN2</accession>
<protein>
    <submittedName>
        <fullName evidence="1">Uncharacterized protein</fullName>
    </submittedName>
</protein>
<dbReference type="EMBL" id="CM055751">
    <property type="protein sequence ID" value="KAJ7992969.1"/>
    <property type="molecule type" value="Genomic_DNA"/>
</dbReference>
<sequence>HFLGNHSVLDILSQEGYEVVHTPSDHQEPITDGPTEIPSDGVTYGGTASASDWVTSSSDLGGGLGGGLGGVEDEELPHMLLPDSLSQLEEFGRHTRPRKTQRTRLFSDLWVRISQGTTPPQPNVRITNGYVTVEPPLTNQEQHKRMDLYPPLEPPSQAPSSAQPTSTSAQPTTGTNHTLSFLLTLLMLHLLFTS</sequence>
<evidence type="ECO:0000313" key="2">
    <source>
        <dbReference type="Proteomes" id="UP001157502"/>
    </source>
</evidence>
<keyword evidence="2" id="KW-1185">Reference proteome</keyword>
<dbReference type="Proteomes" id="UP001157502">
    <property type="component" value="Chromosome 24"/>
</dbReference>
<proteinExistence type="predicted"/>
<feature type="non-terminal residue" evidence="1">
    <location>
        <position position="1"/>
    </location>
</feature>
<comment type="caution">
    <text evidence="1">The sequence shown here is derived from an EMBL/GenBank/DDBJ whole genome shotgun (WGS) entry which is preliminary data.</text>
</comment>
<evidence type="ECO:0000313" key="1">
    <source>
        <dbReference type="EMBL" id="KAJ7992969.1"/>
    </source>
</evidence>
<name>A0ACC2FNN2_DALPE</name>